<gene>
    <name evidence="2" type="ORF">MTR67_011583</name>
</gene>
<dbReference type="AlphaFoldDB" id="A0AAF0Q8P0"/>
<evidence type="ECO:0000313" key="2">
    <source>
        <dbReference type="EMBL" id="WMV18198.1"/>
    </source>
</evidence>
<evidence type="ECO:0000313" key="3">
    <source>
        <dbReference type="Proteomes" id="UP001234989"/>
    </source>
</evidence>
<keyword evidence="3" id="KW-1185">Reference proteome</keyword>
<feature type="region of interest" description="Disordered" evidence="1">
    <location>
        <begin position="18"/>
        <end position="46"/>
    </location>
</feature>
<proteinExistence type="predicted"/>
<accession>A0AAF0Q8P0</accession>
<protein>
    <submittedName>
        <fullName evidence="2">Uncharacterized protein</fullName>
    </submittedName>
</protein>
<dbReference type="Proteomes" id="UP001234989">
    <property type="component" value="Chromosome 3"/>
</dbReference>
<name>A0AAF0Q8P0_SOLVR</name>
<sequence length="46" mass="4942">MLGRVVDGLGVPMFSAFSQSTQSESVPKEPPKELSSNGYTKVTKLL</sequence>
<reference evidence="2" key="1">
    <citation type="submission" date="2023-08" db="EMBL/GenBank/DDBJ databases">
        <title>A de novo genome assembly of Solanum verrucosum Schlechtendal, a Mexican diploid species geographically isolated from the other diploid A-genome species in potato relatives.</title>
        <authorList>
            <person name="Hosaka K."/>
        </authorList>
    </citation>
    <scope>NUCLEOTIDE SEQUENCE</scope>
    <source>
        <tissue evidence="2">Young leaves</tissue>
    </source>
</reference>
<dbReference type="EMBL" id="CP133614">
    <property type="protein sequence ID" value="WMV18198.1"/>
    <property type="molecule type" value="Genomic_DNA"/>
</dbReference>
<organism evidence="2 3">
    <name type="scientific">Solanum verrucosum</name>
    <dbReference type="NCBI Taxonomy" id="315347"/>
    <lineage>
        <taxon>Eukaryota</taxon>
        <taxon>Viridiplantae</taxon>
        <taxon>Streptophyta</taxon>
        <taxon>Embryophyta</taxon>
        <taxon>Tracheophyta</taxon>
        <taxon>Spermatophyta</taxon>
        <taxon>Magnoliopsida</taxon>
        <taxon>eudicotyledons</taxon>
        <taxon>Gunneridae</taxon>
        <taxon>Pentapetalae</taxon>
        <taxon>asterids</taxon>
        <taxon>lamiids</taxon>
        <taxon>Solanales</taxon>
        <taxon>Solanaceae</taxon>
        <taxon>Solanoideae</taxon>
        <taxon>Solaneae</taxon>
        <taxon>Solanum</taxon>
    </lineage>
</organism>
<evidence type="ECO:0000256" key="1">
    <source>
        <dbReference type="SAM" id="MobiDB-lite"/>
    </source>
</evidence>